<feature type="compositionally biased region" description="Basic and acidic residues" evidence="1">
    <location>
        <begin position="250"/>
        <end position="259"/>
    </location>
</feature>
<reference evidence="3 4" key="1">
    <citation type="submission" date="2015-09" db="EMBL/GenBank/DDBJ databases">
        <title>Genome sequence of Oxobacter pfennigii DSM 3222.</title>
        <authorList>
            <person name="Poehlein A."/>
            <person name="Bengelsdorf F.R."/>
            <person name="Schiel-Bengelsdorf B."/>
            <person name="Duerre P."/>
            <person name="Daniel R."/>
        </authorList>
    </citation>
    <scope>NUCLEOTIDE SEQUENCE [LARGE SCALE GENOMIC DNA]</scope>
    <source>
        <strain evidence="3 4">DSM 3222</strain>
    </source>
</reference>
<feature type="region of interest" description="Disordered" evidence="1">
    <location>
        <begin position="235"/>
        <end position="259"/>
    </location>
</feature>
<dbReference type="STRING" id="36849.OXPF_15410"/>
<keyword evidence="4" id="KW-1185">Reference proteome</keyword>
<evidence type="ECO:0000313" key="4">
    <source>
        <dbReference type="Proteomes" id="UP000050326"/>
    </source>
</evidence>
<sequence length="259" mass="29723">MDEFMVYKESVDTARQNGELEQYRESKRRNKDCAKAIDQAISDSNYELYHYDLKTAAQTVVSHYGLDRVSWVLAHFVQQHEYDGRYSHAHKQWAKSFSLPHKDTEFYILNSHPTVLDGFLNRLLELENELKRIAEHIVQEGTQNTAQGNWIMGFDEFPPELGGADFIAAHQRDILRLLERTEAVADVTLSDNGFDVCYYLDYCPNAERQEPDSPEKVPPIQETMRKPSILAQLEEGKKTAANKVAQAGDTPKRGSEREV</sequence>
<gene>
    <name evidence="3" type="ORF">OXPF_15410</name>
</gene>
<dbReference type="RefSeq" id="WP_054874605.1">
    <property type="nucleotide sequence ID" value="NZ_LKET01000028.1"/>
</dbReference>
<proteinExistence type="predicted"/>
<name>A0A0P8WR65_9CLOT</name>
<dbReference type="PATRIC" id="fig|36849.3.peg.1631"/>
<dbReference type="InterPro" id="IPR024383">
    <property type="entry name" value="DUF3849"/>
</dbReference>
<dbReference type="Proteomes" id="UP000050326">
    <property type="component" value="Unassembled WGS sequence"/>
</dbReference>
<dbReference type="EMBL" id="LKET01000028">
    <property type="protein sequence ID" value="KPU45063.1"/>
    <property type="molecule type" value="Genomic_DNA"/>
</dbReference>
<evidence type="ECO:0000259" key="2">
    <source>
        <dbReference type="Pfam" id="PF12960"/>
    </source>
</evidence>
<feature type="region of interest" description="Disordered" evidence="1">
    <location>
        <begin position="208"/>
        <end position="227"/>
    </location>
</feature>
<dbReference type="OrthoDB" id="9806961at2"/>
<dbReference type="AlphaFoldDB" id="A0A0P8WR65"/>
<protein>
    <recommendedName>
        <fullName evidence="2">DUF3849 domain-containing protein</fullName>
    </recommendedName>
</protein>
<feature type="domain" description="DUF3849" evidence="2">
    <location>
        <begin position="6"/>
        <end position="122"/>
    </location>
</feature>
<evidence type="ECO:0000313" key="3">
    <source>
        <dbReference type="EMBL" id="KPU45063.1"/>
    </source>
</evidence>
<accession>A0A0P8WR65</accession>
<evidence type="ECO:0000256" key="1">
    <source>
        <dbReference type="SAM" id="MobiDB-lite"/>
    </source>
</evidence>
<organism evidence="3 4">
    <name type="scientific">Oxobacter pfennigii</name>
    <dbReference type="NCBI Taxonomy" id="36849"/>
    <lineage>
        <taxon>Bacteria</taxon>
        <taxon>Bacillati</taxon>
        <taxon>Bacillota</taxon>
        <taxon>Clostridia</taxon>
        <taxon>Eubacteriales</taxon>
        <taxon>Clostridiaceae</taxon>
        <taxon>Oxobacter</taxon>
    </lineage>
</organism>
<comment type="caution">
    <text evidence="3">The sequence shown here is derived from an EMBL/GenBank/DDBJ whole genome shotgun (WGS) entry which is preliminary data.</text>
</comment>
<dbReference type="Pfam" id="PF12960">
    <property type="entry name" value="DUF3849"/>
    <property type="match status" value="1"/>
</dbReference>